<dbReference type="PROSITE" id="PS51892">
    <property type="entry name" value="SUBTILASE"/>
    <property type="match status" value="1"/>
</dbReference>
<feature type="region of interest" description="Disordered" evidence="21">
    <location>
        <begin position="669"/>
        <end position="711"/>
    </location>
</feature>
<dbReference type="FunFam" id="2.60.120.260:FF:000006">
    <property type="entry name" value="Proprotein convertase subtilisin/kexin type 5"/>
    <property type="match status" value="1"/>
</dbReference>
<keyword evidence="13" id="KW-0325">Glycoprotein</keyword>
<dbReference type="Pfam" id="PF00082">
    <property type="entry name" value="Peptidase_S8"/>
    <property type="match status" value="1"/>
</dbReference>
<dbReference type="PROSITE" id="PS00137">
    <property type="entry name" value="SUBTILASE_HIS"/>
    <property type="match status" value="1"/>
</dbReference>
<dbReference type="GO" id="GO:0000139">
    <property type="term" value="C:Golgi membrane"/>
    <property type="evidence" value="ECO:0007669"/>
    <property type="project" value="UniProtKB-SubCell"/>
</dbReference>
<dbReference type="GO" id="GO:0008039">
    <property type="term" value="P:synaptic target recognition"/>
    <property type="evidence" value="ECO:0007669"/>
    <property type="project" value="UniProtKB-ARBA"/>
</dbReference>
<comment type="cofactor">
    <cofactor evidence="1">
        <name>Ca(2+)</name>
        <dbReference type="ChEBI" id="CHEBI:29108"/>
    </cofactor>
</comment>
<dbReference type="GO" id="GO:0001941">
    <property type="term" value="P:postsynaptic membrane organization"/>
    <property type="evidence" value="ECO:0007669"/>
    <property type="project" value="UniProtKB-ARBA"/>
</dbReference>
<accession>A0A9C6U000</accession>
<evidence type="ECO:0000256" key="8">
    <source>
        <dbReference type="ARBA" id="ARBA00022825"/>
    </source>
</evidence>
<comment type="similarity">
    <text evidence="3">Belongs to the peptidase S8 family. Furin subfamily.</text>
</comment>
<keyword evidence="5" id="KW-0165">Cleavage on pair of basic residues</keyword>
<dbReference type="InterPro" id="IPR038466">
    <property type="entry name" value="S8_pro-domain_sf"/>
</dbReference>
<reference evidence="24 25" key="1">
    <citation type="submission" date="2025-04" db="UniProtKB">
        <authorList>
            <consortium name="RefSeq"/>
        </authorList>
    </citation>
    <scope>IDENTIFICATION</scope>
    <source>
        <tissue evidence="24 25">Whole organism</tissue>
    </source>
</reference>
<evidence type="ECO:0000256" key="2">
    <source>
        <dbReference type="ARBA" id="ARBA00004653"/>
    </source>
</evidence>
<evidence type="ECO:0000256" key="18">
    <source>
        <dbReference type="ARBA" id="ARBA00077026"/>
    </source>
</evidence>
<dbReference type="SUPFAM" id="SSF54897">
    <property type="entry name" value="Protease propeptides/inhibitors"/>
    <property type="match status" value="1"/>
</dbReference>
<evidence type="ECO:0000256" key="5">
    <source>
        <dbReference type="ARBA" id="ARBA00022685"/>
    </source>
</evidence>
<keyword evidence="12" id="KW-1015">Disulfide bond</keyword>
<dbReference type="InterPro" id="IPR032815">
    <property type="entry name" value="S8_pro-domain"/>
</dbReference>
<keyword evidence="9" id="KW-0333">Golgi apparatus</keyword>
<feature type="compositionally biased region" description="Basic and acidic residues" evidence="21">
    <location>
        <begin position="191"/>
        <end position="206"/>
    </location>
</feature>
<dbReference type="InterPro" id="IPR008979">
    <property type="entry name" value="Galactose-bd-like_sf"/>
</dbReference>
<dbReference type="OrthoDB" id="300641at2759"/>
<dbReference type="Pfam" id="PF01483">
    <property type="entry name" value="P_proprotein"/>
    <property type="match status" value="1"/>
</dbReference>
<dbReference type="Gene3D" id="2.60.120.260">
    <property type="entry name" value="Galactose-binding domain-like"/>
    <property type="match status" value="1"/>
</dbReference>
<evidence type="ECO:0000256" key="3">
    <source>
        <dbReference type="ARBA" id="ARBA00005325"/>
    </source>
</evidence>
<evidence type="ECO:0000256" key="12">
    <source>
        <dbReference type="ARBA" id="ARBA00023157"/>
    </source>
</evidence>
<dbReference type="SUPFAM" id="SSF49785">
    <property type="entry name" value="Galactose-binding domain-like"/>
    <property type="match status" value="1"/>
</dbReference>
<dbReference type="CDD" id="cd04059">
    <property type="entry name" value="Peptidases_S8_Protein_convertases_Kexins_Furin-like"/>
    <property type="match status" value="1"/>
</dbReference>
<dbReference type="GO" id="GO:0004252">
    <property type="term" value="F:serine-type endopeptidase activity"/>
    <property type="evidence" value="ECO:0007669"/>
    <property type="project" value="UniProtKB-UniRule"/>
</dbReference>
<dbReference type="GO" id="GO:0005886">
    <property type="term" value="C:plasma membrane"/>
    <property type="evidence" value="ECO:0007669"/>
    <property type="project" value="GOC"/>
</dbReference>
<keyword evidence="7 20" id="KW-0378">Hydrolase</keyword>
<evidence type="ECO:0000256" key="13">
    <source>
        <dbReference type="ARBA" id="ARBA00023180"/>
    </source>
</evidence>
<dbReference type="KEGG" id="foc:113213681"/>
<dbReference type="Gene3D" id="3.40.50.200">
    <property type="entry name" value="Peptidase S8/S53 domain"/>
    <property type="match status" value="1"/>
</dbReference>
<evidence type="ECO:0000256" key="19">
    <source>
        <dbReference type="PIRSR" id="PIRSR615500-1"/>
    </source>
</evidence>
<dbReference type="Pfam" id="PF16470">
    <property type="entry name" value="S8_pro-domain"/>
    <property type="match status" value="1"/>
</dbReference>
<dbReference type="PRINTS" id="PR00723">
    <property type="entry name" value="SUBTILISIN"/>
</dbReference>
<dbReference type="Proteomes" id="UP000504606">
    <property type="component" value="Unplaced"/>
</dbReference>
<dbReference type="FunFam" id="3.30.70.850:FF:000001">
    <property type="entry name" value="Proprotein convertase subtilisin/kexin type 5"/>
    <property type="match status" value="1"/>
</dbReference>
<dbReference type="PANTHER" id="PTHR42884:SF3">
    <property type="entry name" value="FURIN-LIKE PROTEASE 1, ISOFORMS 1_1-X_2"/>
    <property type="match status" value="1"/>
</dbReference>
<feature type="region of interest" description="Disordered" evidence="21">
    <location>
        <begin position="259"/>
        <end position="279"/>
    </location>
</feature>
<dbReference type="Gene3D" id="3.30.70.850">
    <property type="entry name" value="Peptidase S8, pro-domain"/>
    <property type="match status" value="1"/>
</dbReference>
<dbReference type="EC" id="3.4.21.75" evidence="15"/>
<dbReference type="PROSITE" id="PS00136">
    <property type="entry name" value="SUBTILASE_ASP"/>
    <property type="match status" value="1"/>
</dbReference>
<keyword evidence="11" id="KW-0865">Zymogen</keyword>
<evidence type="ECO:0000313" key="24">
    <source>
        <dbReference type="RefSeq" id="XP_052120293.1"/>
    </source>
</evidence>
<feature type="active site" description="Charge relay system" evidence="19 20">
    <location>
        <position position="466"/>
    </location>
</feature>
<dbReference type="InterPro" id="IPR022398">
    <property type="entry name" value="Peptidase_S8_His-AS"/>
</dbReference>
<evidence type="ECO:0000256" key="17">
    <source>
        <dbReference type="ARBA" id="ARBA00076029"/>
    </source>
</evidence>
<evidence type="ECO:0000256" key="14">
    <source>
        <dbReference type="ARBA" id="ARBA00035756"/>
    </source>
</evidence>
<dbReference type="SUPFAM" id="SSF52743">
    <property type="entry name" value="Subtilisin-like"/>
    <property type="match status" value="1"/>
</dbReference>
<dbReference type="InterPro" id="IPR036852">
    <property type="entry name" value="Peptidase_S8/S53_dom_sf"/>
</dbReference>
<dbReference type="GO" id="GO:0016486">
    <property type="term" value="P:peptide hormone processing"/>
    <property type="evidence" value="ECO:0007669"/>
    <property type="project" value="TreeGrafter"/>
</dbReference>
<dbReference type="RefSeq" id="XP_052120297.1">
    <property type="nucleotide sequence ID" value="XM_052264337.1"/>
</dbReference>
<evidence type="ECO:0000256" key="21">
    <source>
        <dbReference type="SAM" id="MobiDB-lite"/>
    </source>
</evidence>
<evidence type="ECO:0000256" key="6">
    <source>
        <dbReference type="ARBA" id="ARBA00022729"/>
    </source>
</evidence>
<feature type="active site" description="Charge relay system" evidence="19 20">
    <location>
        <position position="251"/>
    </location>
</feature>
<dbReference type="InterPro" id="IPR023827">
    <property type="entry name" value="Peptidase_S8_Asp-AS"/>
</dbReference>
<evidence type="ECO:0000256" key="10">
    <source>
        <dbReference type="ARBA" id="ARBA00023136"/>
    </source>
</evidence>
<dbReference type="InterPro" id="IPR015500">
    <property type="entry name" value="Peptidase_S8_subtilisin-rel"/>
</dbReference>
<evidence type="ECO:0000313" key="25">
    <source>
        <dbReference type="RefSeq" id="XP_052120297.1"/>
    </source>
</evidence>
<comment type="catalytic activity">
    <reaction evidence="14">
        <text>Release of mature proteins from their proproteins by cleavage of -Arg-Xaa-Yaa-Arg-|-Zaa- bonds, where Xaa can be any amino acid and Yaa is Arg or Lys. Releases albumin, complement component C3 and von Willebrand factor from their respective precursors.</text>
        <dbReference type="EC" id="3.4.21.75"/>
    </reaction>
</comment>
<dbReference type="PROSITE" id="PS51829">
    <property type="entry name" value="P_HOMO_B"/>
    <property type="match status" value="1"/>
</dbReference>
<comment type="subcellular location">
    <subcellularLocation>
        <location evidence="2">Golgi apparatus membrane</location>
        <topology evidence="2">Multi-pass membrane protein</topology>
    </subcellularLocation>
</comment>
<comment type="function">
    <text evidence="16">Furin is likely to represent the ubiquitous endoprotease activity within constitutive secretory pathways and capable of cleavage at the RX(K/R)R consensus motif.</text>
</comment>
<evidence type="ECO:0000256" key="15">
    <source>
        <dbReference type="ARBA" id="ARBA00038993"/>
    </source>
</evidence>
<dbReference type="GO" id="GO:0005802">
    <property type="term" value="C:trans-Golgi network"/>
    <property type="evidence" value="ECO:0007669"/>
    <property type="project" value="TreeGrafter"/>
</dbReference>
<evidence type="ECO:0000256" key="11">
    <source>
        <dbReference type="ARBA" id="ARBA00023145"/>
    </source>
</evidence>
<feature type="domain" description="P/Homo B" evidence="22">
    <location>
        <begin position="541"/>
        <end position="670"/>
    </location>
</feature>
<evidence type="ECO:0000256" key="7">
    <source>
        <dbReference type="ARBA" id="ARBA00022801"/>
    </source>
</evidence>
<feature type="active site" description="Charge relay system" evidence="19 20">
    <location>
        <position position="292"/>
    </location>
</feature>
<feature type="region of interest" description="Disordered" evidence="21">
    <location>
        <begin position="182"/>
        <end position="208"/>
    </location>
</feature>
<dbReference type="AlphaFoldDB" id="A0A9C6U000"/>
<dbReference type="PANTHER" id="PTHR42884">
    <property type="entry name" value="PROPROTEIN CONVERTASE SUBTILISIN/KEXIN-RELATED"/>
    <property type="match status" value="1"/>
</dbReference>
<evidence type="ECO:0000256" key="1">
    <source>
        <dbReference type="ARBA" id="ARBA00001913"/>
    </source>
</evidence>
<evidence type="ECO:0000256" key="20">
    <source>
        <dbReference type="PROSITE-ProRule" id="PRU01240"/>
    </source>
</evidence>
<evidence type="ECO:0000256" key="4">
    <source>
        <dbReference type="ARBA" id="ARBA00022670"/>
    </source>
</evidence>
<feature type="compositionally biased region" description="Polar residues" evidence="21">
    <location>
        <begin position="699"/>
        <end position="709"/>
    </location>
</feature>
<evidence type="ECO:0000259" key="22">
    <source>
        <dbReference type="PROSITE" id="PS51829"/>
    </source>
</evidence>
<keyword evidence="6" id="KW-0732">Signal</keyword>
<dbReference type="FunFam" id="3.40.50.200:FF:000001">
    <property type="entry name" value="Furin 2, isoform B"/>
    <property type="match status" value="1"/>
</dbReference>
<keyword evidence="4 20" id="KW-0645">Protease</keyword>
<dbReference type="GO" id="GO:0097688">
    <property type="term" value="P:glutamate receptor clustering"/>
    <property type="evidence" value="ECO:0007669"/>
    <property type="project" value="UniProtKB-ARBA"/>
</dbReference>
<dbReference type="InterPro" id="IPR002884">
    <property type="entry name" value="P_dom"/>
</dbReference>
<sequence length="890" mass="96452">MAQDGGGQDGGRQEGLPRGGPARPEAVAAARGGGDPLRGGPALPAAVTTGGCVSALRTGATAASMALRTCVLLALLAQCLAAASSPSLRAAEDNLLADSGHGHFSSQWIVHIDGGPAAADEIAARHGFDNHGEIFEGVFHFEHKRVAKRSVDPSPHHDTRLLSEPNVKRALQQRIRRRVKRDFLEEQGSGRTERAARGGPRSERSKTPVMFNDPRWLQMWYLNRGGGLDMNVQPAWEEGYTGRGVVVTILDDGLEKDHPDISRNYDPQASYDVNSHDDDPMPRYDMLDSNRHGTRCAGEVAATANNSICAVGVAFGASVGGVRMLDGDVTDAVEARSLSLNPQHIDIYSASWGPDDDGKTVDGPGELATRAFVEGISRGRGGKGSIFVWASGNGGRDMDNCNCDGYTNSIWTLSISSATENGLVPWYSEACSSTLATTYSSGQTGEKQVVTIDLHHMCTSSHTGTSASAPLAAGICALALEANRDLTWRDMQHIVVRTARPANLQSNDWAVNGVGRNVSHSFGYGLMDAHAMVQLARSWKSVPDQHRCEVSAPHTDKLIPSKSQVVLQLHVKECAGVNFLEHVQAKISLASSRRGDLQIHLTSPAGTRSTLLARRPQDMSRGGFTAWPFMSVHTWGEQPFGTWQLEIHNEGRFLGTLTEWKLILYGTETEPGNDGDRKSPPSSNTNVNNGNRKYGVNRPVNQSSPNQDENVVEPDIGSPWKEVHVGHTHNEVRGTTEDGISSSGCLSQDSSHRYCLGLCLLLVLLLQLVTAPQLLYGNKIHQVSSCKSQRPFFDETGPRKLSRLKNCPCKSRPCSVFQSECSSIPVVLSAIRHKSSLRNESSYESFVIENHNSCIQTSCMSNRLVSTGNNCFKSKWHGRNVFESSQLNCV</sequence>
<dbReference type="InterPro" id="IPR000209">
    <property type="entry name" value="Peptidase_S8/S53_dom"/>
</dbReference>
<dbReference type="GO" id="GO:0097090">
    <property type="term" value="P:presynaptic membrane organization"/>
    <property type="evidence" value="ECO:0007669"/>
    <property type="project" value="UniProtKB-ARBA"/>
</dbReference>
<feature type="region of interest" description="Disordered" evidence="21">
    <location>
        <begin position="1"/>
        <end position="42"/>
    </location>
</feature>
<dbReference type="PROSITE" id="PS00138">
    <property type="entry name" value="SUBTILASE_SER"/>
    <property type="match status" value="1"/>
</dbReference>
<proteinExistence type="inferred from homology"/>
<dbReference type="GeneID" id="113213681"/>
<evidence type="ECO:0000256" key="16">
    <source>
        <dbReference type="ARBA" id="ARBA00053600"/>
    </source>
</evidence>
<organism evidence="23 25">
    <name type="scientific">Frankliniella occidentalis</name>
    <name type="common">Western flower thrips</name>
    <name type="synonym">Euthrips occidentalis</name>
    <dbReference type="NCBI Taxonomy" id="133901"/>
    <lineage>
        <taxon>Eukaryota</taxon>
        <taxon>Metazoa</taxon>
        <taxon>Ecdysozoa</taxon>
        <taxon>Arthropoda</taxon>
        <taxon>Hexapoda</taxon>
        <taxon>Insecta</taxon>
        <taxon>Pterygota</taxon>
        <taxon>Neoptera</taxon>
        <taxon>Paraneoptera</taxon>
        <taxon>Thysanoptera</taxon>
        <taxon>Terebrantia</taxon>
        <taxon>Thripoidea</taxon>
        <taxon>Thripidae</taxon>
        <taxon>Frankliniella</taxon>
    </lineage>
</organism>
<keyword evidence="23" id="KW-1185">Reference proteome</keyword>
<feature type="compositionally biased region" description="Polar residues" evidence="21">
    <location>
        <begin position="680"/>
        <end position="691"/>
    </location>
</feature>
<gene>
    <name evidence="24 25" type="primary">LOC113213681</name>
</gene>
<keyword evidence="8 20" id="KW-0720">Serine protease</keyword>
<protein>
    <recommendedName>
        <fullName evidence="15">furin</fullName>
        <ecNumber evidence="15">3.4.21.75</ecNumber>
    </recommendedName>
    <alternativeName>
        <fullName evidence="17">Kex2-like endoprotease 1</fullName>
    </alternativeName>
    <alternativeName>
        <fullName evidence="18">dKLIP-1</fullName>
    </alternativeName>
</protein>
<evidence type="ECO:0000313" key="23">
    <source>
        <dbReference type="Proteomes" id="UP000504606"/>
    </source>
</evidence>
<keyword evidence="10" id="KW-0472">Membrane</keyword>
<dbReference type="InterPro" id="IPR034182">
    <property type="entry name" value="Kexin/furin"/>
</dbReference>
<name>A0A9C6U000_FRAOC</name>
<dbReference type="InterPro" id="IPR023828">
    <property type="entry name" value="Peptidase_S8_Ser-AS"/>
</dbReference>
<feature type="compositionally biased region" description="Gly residues" evidence="21">
    <location>
        <begin position="1"/>
        <end position="10"/>
    </location>
</feature>
<dbReference type="RefSeq" id="XP_052120293.1">
    <property type="nucleotide sequence ID" value="XM_052264333.1"/>
</dbReference>
<evidence type="ECO:0000256" key="9">
    <source>
        <dbReference type="ARBA" id="ARBA00023034"/>
    </source>
</evidence>